<evidence type="ECO:0000313" key="2">
    <source>
        <dbReference type="EMBL" id="CZR45969.1"/>
    </source>
</evidence>
<organism evidence="2 3">
    <name type="scientific">Fusarium proliferatum (strain ET1)</name>
    <name type="common">Orchid endophyte fungus</name>
    <dbReference type="NCBI Taxonomy" id="1227346"/>
    <lineage>
        <taxon>Eukaryota</taxon>
        <taxon>Fungi</taxon>
        <taxon>Dikarya</taxon>
        <taxon>Ascomycota</taxon>
        <taxon>Pezizomycotina</taxon>
        <taxon>Sordariomycetes</taxon>
        <taxon>Hypocreomycetidae</taxon>
        <taxon>Hypocreales</taxon>
        <taxon>Nectriaceae</taxon>
        <taxon>Fusarium</taxon>
        <taxon>Fusarium fujikuroi species complex</taxon>
    </lineage>
</organism>
<dbReference type="EMBL" id="FJOF01000010">
    <property type="protein sequence ID" value="CZR45969.1"/>
    <property type="molecule type" value="Genomic_DNA"/>
</dbReference>
<evidence type="ECO:0000256" key="1">
    <source>
        <dbReference type="SAM" id="SignalP"/>
    </source>
</evidence>
<dbReference type="GeneID" id="42056285"/>
<dbReference type="VEuPathDB" id="FungiDB:FPRO_11416"/>
<reference evidence="3" key="1">
    <citation type="journal article" date="2016" name="Genome Biol. Evol.">
        <title>Comparative 'omics' of the Fusarium fujikuroi species complex highlights differences in genetic potential and metabolite synthesis.</title>
        <authorList>
            <person name="Niehaus E.-M."/>
            <person name="Muensterkoetter M."/>
            <person name="Proctor R.H."/>
            <person name="Brown D.W."/>
            <person name="Sharon A."/>
            <person name="Idan Y."/>
            <person name="Oren-Young L."/>
            <person name="Sieber C.M."/>
            <person name="Novak O."/>
            <person name="Pencik A."/>
            <person name="Tarkowska D."/>
            <person name="Hromadova K."/>
            <person name="Freeman S."/>
            <person name="Maymon M."/>
            <person name="Elazar M."/>
            <person name="Youssef S.A."/>
            <person name="El-Shabrawy E.S.M."/>
            <person name="Shalaby A.B.A."/>
            <person name="Houterman P."/>
            <person name="Brock N.L."/>
            <person name="Burkhardt I."/>
            <person name="Tsavkelova E.A."/>
            <person name="Dickschat J.S."/>
            <person name="Galuszka P."/>
            <person name="Gueldener U."/>
            <person name="Tudzynski B."/>
        </authorList>
    </citation>
    <scope>NUCLEOTIDE SEQUENCE [LARGE SCALE GENOMIC DNA]</scope>
    <source>
        <strain evidence="3">ET1</strain>
    </source>
</reference>
<protein>
    <submittedName>
        <fullName evidence="2">Uncharacterized protein</fullName>
    </submittedName>
</protein>
<feature type="chain" id="PRO_5012340574" evidence="1">
    <location>
        <begin position="18"/>
        <end position="149"/>
    </location>
</feature>
<proteinExistence type="predicted"/>
<dbReference type="RefSeq" id="XP_031086503.1">
    <property type="nucleotide sequence ID" value="XM_031220889.1"/>
</dbReference>
<accession>A0A1L7VZY4</accession>
<dbReference type="AlphaFoldDB" id="A0A1L7VZY4"/>
<gene>
    <name evidence="2" type="ORF">FPRO_11416</name>
</gene>
<keyword evidence="1" id="KW-0732">Signal</keyword>
<evidence type="ECO:0000313" key="3">
    <source>
        <dbReference type="Proteomes" id="UP000183971"/>
    </source>
</evidence>
<dbReference type="Proteomes" id="UP000183971">
    <property type="component" value="Unassembled WGS sequence"/>
</dbReference>
<sequence>MKPALIGLGSMVLLASATPIPSGSPSSLAPGSNGLTLEKRTELDPISLDTFPGDTLEKRAANRRMNIPNHVGTAIQNIGAVIVKAIVDAAGDLIFQITNNGGGPAKVSLREVDMGLDAANLNIAAHHTINYDPLGAINPGDTISINFQT</sequence>
<comment type="caution">
    <text evidence="2">The sequence shown here is derived from an EMBL/GenBank/DDBJ whole genome shotgun (WGS) entry which is preliminary data.</text>
</comment>
<keyword evidence="3" id="KW-1185">Reference proteome</keyword>
<name>A0A1L7VZY4_FUSPR</name>
<feature type="signal peptide" evidence="1">
    <location>
        <begin position="1"/>
        <end position="17"/>
    </location>
</feature>